<dbReference type="GO" id="GO:0016491">
    <property type="term" value="F:oxidoreductase activity"/>
    <property type="evidence" value="ECO:0007669"/>
    <property type="project" value="UniProtKB-KW"/>
</dbReference>
<comment type="similarity">
    <text evidence="1">Belongs to the LDH2/MDH2 oxidoreductase family.</text>
</comment>
<keyword evidence="4" id="KW-1185">Reference proteome</keyword>
<dbReference type="SUPFAM" id="SSF89733">
    <property type="entry name" value="L-sulfolactate dehydrogenase-like"/>
    <property type="match status" value="1"/>
</dbReference>
<dbReference type="InterPro" id="IPR043143">
    <property type="entry name" value="Mal/L-sulf/L-lact_DH-like_NADP"/>
</dbReference>
<keyword evidence="2" id="KW-0560">Oxidoreductase</keyword>
<evidence type="ECO:0000256" key="2">
    <source>
        <dbReference type="ARBA" id="ARBA00023002"/>
    </source>
</evidence>
<dbReference type="Gene3D" id="1.10.1530.10">
    <property type="match status" value="1"/>
</dbReference>
<dbReference type="PANTHER" id="PTHR11091">
    <property type="entry name" value="OXIDOREDUCTASE-RELATED"/>
    <property type="match status" value="1"/>
</dbReference>
<accession>A0A4Q9VIX3</accession>
<dbReference type="OrthoDB" id="9811519at2"/>
<comment type="caution">
    <text evidence="3">The sequence shown here is derived from an EMBL/GenBank/DDBJ whole genome shotgun (WGS) entry which is preliminary data.</text>
</comment>
<dbReference type="PANTHER" id="PTHR11091:SF0">
    <property type="entry name" value="MALATE DEHYDROGENASE"/>
    <property type="match status" value="1"/>
</dbReference>
<dbReference type="InterPro" id="IPR003767">
    <property type="entry name" value="Malate/L-lactate_DH-like"/>
</dbReference>
<evidence type="ECO:0000256" key="1">
    <source>
        <dbReference type="ARBA" id="ARBA00006056"/>
    </source>
</evidence>
<dbReference type="InterPro" id="IPR036111">
    <property type="entry name" value="Mal/L-sulfo/L-lacto_DH-like_sf"/>
</dbReference>
<evidence type="ECO:0000313" key="3">
    <source>
        <dbReference type="EMBL" id="TBW35106.1"/>
    </source>
</evidence>
<dbReference type="Proteomes" id="UP000292781">
    <property type="component" value="Unassembled WGS sequence"/>
</dbReference>
<evidence type="ECO:0000313" key="4">
    <source>
        <dbReference type="Proteomes" id="UP000292781"/>
    </source>
</evidence>
<dbReference type="InterPro" id="IPR043144">
    <property type="entry name" value="Mal/L-sulf/L-lact_DH-like_ah"/>
</dbReference>
<organism evidence="3 4">
    <name type="scientific">Siculibacillus lacustris</name>
    <dbReference type="NCBI Taxonomy" id="1549641"/>
    <lineage>
        <taxon>Bacteria</taxon>
        <taxon>Pseudomonadati</taxon>
        <taxon>Pseudomonadota</taxon>
        <taxon>Alphaproteobacteria</taxon>
        <taxon>Hyphomicrobiales</taxon>
        <taxon>Ancalomicrobiaceae</taxon>
        <taxon>Siculibacillus</taxon>
    </lineage>
</organism>
<name>A0A4Q9VIX3_9HYPH</name>
<dbReference type="Gene3D" id="3.30.1370.60">
    <property type="entry name" value="Hypothetical oxidoreductase yiak, domain 2"/>
    <property type="match status" value="1"/>
</dbReference>
<proteinExistence type="inferred from homology"/>
<reference evidence="3 4" key="1">
    <citation type="submission" date="2019-02" db="EMBL/GenBank/DDBJ databases">
        <title>Siculibacillus lacustris gen. nov., sp. nov., a new rosette-forming bacterium isolated from a freshwater crater lake (Lake St. Ana, Romania).</title>
        <authorList>
            <person name="Felfoldi T."/>
            <person name="Marton Z."/>
            <person name="Szabo A."/>
            <person name="Mentes A."/>
            <person name="Boka K."/>
            <person name="Marialigeti K."/>
            <person name="Mathe I."/>
            <person name="Koncz M."/>
            <person name="Schumann P."/>
            <person name="Toth E."/>
        </authorList>
    </citation>
    <scope>NUCLEOTIDE SEQUENCE [LARGE SCALE GENOMIC DNA]</scope>
    <source>
        <strain evidence="3 4">SA-279</strain>
    </source>
</reference>
<gene>
    <name evidence="3" type="ORF">EYW49_16795</name>
</gene>
<sequence length="349" mass="36169">MRHPYADLVAHAAHLLAAAGLDGDKPTVVAERLVRADAMGHTTHGLALLPAYLRDIGSGAMTRSGEPAIVVDRPAAVVWDGRRLPGVWLTARAVDLAVARARDYGTCTVVIRRSHHIAALAAYLTAATDAGMMVVVASSDPAAAHVAPYGGKRALFTPDPVAIGIPTEGDPILIDISASITTAGLAARLTTAGRPLPGVWALDGEGRPTDAADVLSTDPRGSLLPIGGIDHGHKGYGLALWIEALTQGLSGWGRADGEAGWGGAVFVQVFDPELFAGGPAFRRQTEWLAENCRANPPIDPEKPVRLPGSKAAAGVARAQAEGLELFPGILEALVPWAERLGVAALDGRA</sequence>
<dbReference type="RefSeq" id="WP_131310785.1">
    <property type="nucleotide sequence ID" value="NZ_SJFN01000028.1"/>
</dbReference>
<dbReference type="Pfam" id="PF02615">
    <property type="entry name" value="Ldh_2"/>
    <property type="match status" value="1"/>
</dbReference>
<protein>
    <submittedName>
        <fullName evidence="3">Ldh family oxidoreductase</fullName>
    </submittedName>
</protein>
<dbReference type="AlphaFoldDB" id="A0A4Q9VIX3"/>
<dbReference type="EMBL" id="SJFN01000028">
    <property type="protein sequence ID" value="TBW35106.1"/>
    <property type="molecule type" value="Genomic_DNA"/>
</dbReference>